<evidence type="ECO:0000313" key="2">
    <source>
        <dbReference type="EMBL" id="MET3586283.1"/>
    </source>
</evidence>
<dbReference type="Proteomes" id="UP001549031">
    <property type="component" value="Unassembled WGS sequence"/>
</dbReference>
<dbReference type="InterPro" id="IPR000182">
    <property type="entry name" value="GNAT_dom"/>
</dbReference>
<dbReference type="PROSITE" id="PS51186">
    <property type="entry name" value="GNAT"/>
    <property type="match status" value="1"/>
</dbReference>
<dbReference type="EMBL" id="JBEPLJ010000008">
    <property type="protein sequence ID" value="MET3586283.1"/>
    <property type="molecule type" value="Genomic_DNA"/>
</dbReference>
<dbReference type="CDD" id="cd04301">
    <property type="entry name" value="NAT_SF"/>
    <property type="match status" value="1"/>
</dbReference>
<dbReference type="Pfam" id="PF00583">
    <property type="entry name" value="Acetyltransf_1"/>
    <property type="match status" value="1"/>
</dbReference>
<feature type="domain" description="N-acetyltransferase" evidence="1">
    <location>
        <begin position="1"/>
        <end position="87"/>
    </location>
</feature>
<evidence type="ECO:0000313" key="3">
    <source>
        <dbReference type="Proteomes" id="UP001549031"/>
    </source>
</evidence>
<comment type="caution">
    <text evidence="2">The sequence shown here is derived from an EMBL/GenBank/DDBJ whole genome shotgun (WGS) entry which is preliminary data.</text>
</comment>
<organism evidence="2 3">
    <name type="scientific">Pseudorhizobium tarimense</name>
    <dbReference type="NCBI Taxonomy" id="1079109"/>
    <lineage>
        <taxon>Bacteria</taxon>
        <taxon>Pseudomonadati</taxon>
        <taxon>Pseudomonadota</taxon>
        <taxon>Alphaproteobacteria</taxon>
        <taxon>Hyphomicrobiales</taxon>
        <taxon>Rhizobiaceae</taxon>
        <taxon>Rhizobium/Agrobacterium group</taxon>
        <taxon>Pseudorhizobium</taxon>
    </lineage>
</organism>
<dbReference type="SUPFAM" id="SSF55729">
    <property type="entry name" value="Acyl-CoA N-acyltransferases (Nat)"/>
    <property type="match status" value="1"/>
</dbReference>
<sequence>MIGRTDRGWLYVQMLFVPDHLRKHGIATRFLAMAEQEAKARGCRGAYLDTMNPQARDFYIKLGYSVIGELADLEGGHAITWLKKPFSL</sequence>
<dbReference type="Gene3D" id="3.40.630.30">
    <property type="match status" value="1"/>
</dbReference>
<evidence type="ECO:0000259" key="1">
    <source>
        <dbReference type="PROSITE" id="PS51186"/>
    </source>
</evidence>
<reference evidence="2 3" key="1">
    <citation type="submission" date="2024-06" db="EMBL/GenBank/DDBJ databases">
        <title>Genomic Encyclopedia of Type Strains, Phase IV (KMG-IV): sequencing the most valuable type-strain genomes for metagenomic binning, comparative biology and taxonomic classification.</title>
        <authorList>
            <person name="Goeker M."/>
        </authorList>
    </citation>
    <scope>NUCLEOTIDE SEQUENCE [LARGE SCALE GENOMIC DNA]</scope>
    <source>
        <strain evidence="2 3">DSM 105042</strain>
    </source>
</reference>
<dbReference type="InterPro" id="IPR016181">
    <property type="entry name" value="Acyl_CoA_acyltransferase"/>
</dbReference>
<protein>
    <submittedName>
        <fullName evidence="2">GNAT superfamily N-acetyltransferase</fullName>
    </submittedName>
</protein>
<proteinExistence type="predicted"/>
<accession>A0ABV2H6W6</accession>
<keyword evidence="3" id="KW-1185">Reference proteome</keyword>
<name>A0ABV2H6W6_9HYPH</name>
<gene>
    <name evidence="2" type="ORF">ABID21_002400</name>
</gene>